<dbReference type="InterPro" id="IPR027640">
    <property type="entry name" value="Kinesin-like_fam"/>
</dbReference>
<feature type="domain" description="Kinesin motor" evidence="8">
    <location>
        <begin position="3"/>
        <end position="337"/>
    </location>
</feature>
<dbReference type="PROSITE" id="PS50067">
    <property type="entry name" value="KINESIN_MOTOR_2"/>
    <property type="match status" value="1"/>
</dbReference>
<dbReference type="SMART" id="SM00129">
    <property type="entry name" value="KISc"/>
    <property type="match status" value="1"/>
</dbReference>
<feature type="compositionally biased region" description="Low complexity" evidence="7">
    <location>
        <begin position="2246"/>
        <end position="2257"/>
    </location>
</feature>
<keyword evidence="3 6" id="KW-0175">Coiled coil</keyword>
<keyword evidence="10" id="KW-1185">Reference proteome</keyword>
<keyword evidence="2 5" id="KW-0067">ATP-binding</keyword>
<dbReference type="EMBL" id="OZ023709">
    <property type="protein sequence ID" value="CAK9882131.1"/>
    <property type="molecule type" value="Genomic_DNA"/>
</dbReference>
<organism evidence="9 10">
    <name type="scientific">Sphagnum jensenii</name>
    <dbReference type="NCBI Taxonomy" id="128206"/>
    <lineage>
        <taxon>Eukaryota</taxon>
        <taxon>Viridiplantae</taxon>
        <taxon>Streptophyta</taxon>
        <taxon>Embryophyta</taxon>
        <taxon>Bryophyta</taxon>
        <taxon>Sphagnophytina</taxon>
        <taxon>Sphagnopsida</taxon>
        <taxon>Sphagnales</taxon>
        <taxon>Sphagnaceae</taxon>
        <taxon>Sphagnum</taxon>
    </lineage>
</organism>
<keyword evidence="4 5" id="KW-0505">Motor protein</keyword>
<feature type="coiled-coil region" evidence="6">
    <location>
        <begin position="1840"/>
        <end position="1909"/>
    </location>
</feature>
<comment type="similarity">
    <text evidence="5">Belongs to the TRAFAC class myosin-kinesin ATPase superfamily. Kinesin family.</text>
</comment>
<evidence type="ECO:0000256" key="4">
    <source>
        <dbReference type="ARBA" id="ARBA00023175"/>
    </source>
</evidence>
<dbReference type="PANTHER" id="PTHR47968:SF75">
    <property type="entry name" value="CENTROMERE-ASSOCIATED PROTEIN E"/>
    <property type="match status" value="1"/>
</dbReference>
<evidence type="ECO:0000256" key="6">
    <source>
        <dbReference type="SAM" id="Coils"/>
    </source>
</evidence>
<feature type="coiled-coil region" evidence="6">
    <location>
        <begin position="343"/>
        <end position="427"/>
    </location>
</feature>
<proteinExistence type="inferred from homology"/>
<feature type="coiled-coil region" evidence="6">
    <location>
        <begin position="639"/>
        <end position="701"/>
    </location>
</feature>
<evidence type="ECO:0000256" key="1">
    <source>
        <dbReference type="ARBA" id="ARBA00022741"/>
    </source>
</evidence>
<evidence type="ECO:0000313" key="10">
    <source>
        <dbReference type="Proteomes" id="UP001497522"/>
    </source>
</evidence>
<evidence type="ECO:0000256" key="2">
    <source>
        <dbReference type="ARBA" id="ARBA00022840"/>
    </source>
</evidence>
<feature type="coiled-coil region" evidence="6">
    <location>
        <begin position="1705"/>
        <end position="1804"/>
    </location>
</feature>
<dbReference type="PROSITE" id="PS00411">
    <property type="entry name" value="KINESIN_MOTOR_1"/>
    <property type="match status" value="1"/>
</dbReference>
<dbReference type="CDD" id="cd01374">
    <property type="entry name" value="KISc_CENP_E"/>
    <property type="match status" value="1"/>
</dbReference>
<feature type="binding site" evidence="5">
    <location>
        <begin position="85"/>
        <end position="92"/>
    </location>
    <ligand>
        <name>ATP</name>
        <dbReference type="ChEBI" id="CHEBI:30616"/>
    </ligand>
</feature>
<keyword evidence="1 5" id="KW-0547">Nucleotide-binding</keyword>
<evidence type="ECO:0000256" key="3">
    <source>
        <dbReference type="ARBA" id="ARBA00023054"/>
    </source>
</evidence>
<protein>
    <recommendedName>
        <fullName evidence="8">Kinesin motor domain-containing protein</fullName>
    </recommendedName>
</protein>
<evidence type="ECO:0000256" key="5">
    <source>
        <dbReference type="PROSITE-ProRule" id="PRU00283"/>
    </source>
</evidence>
<dbReference type="InterPro" id="IPR019821">
    <property type="entry name" value="Kinesin_motor_CS"/>
</dbReference>
<dbReference type="Pfam" id="PF00225">
    <property type="entry name" value="Kinesin"/>
    <property type="match status" value="1"/>
</dbReference>
<feature type="region of interest" description="Disordered" evidence="7">
    <location>
        <begin position="2207"/>
        <end position="2263"/>
    </location>
</feature>
<feature type="coiled-coil region" evidence="6">
    <location>
        <begin position="920"/>
        <end position="989"/>
    </location>
</feature>
<feature type="coiled-coil region" evidence="6">
    <location>
        <begin position="1938"/>
        <end position="2069"/>
    </location>
</feature>
<feature type="compositionally biased region" description="Polar residues" evidence="7">
    <location>
        <begin position="2207"/>
        <end position="2225"/>
    </location>
</feature>
<feature type="coiled-coil region" evidence="6">
    <location>
        <begin position="1578"/>
        <end position="1679"/>
    </location>
</feature>
<feature type="coiled-coil region" evidence="6">
    <location>
        <begin position="1118"/>
        <end position="1243"/>
    </location>
</feature>
<evidence type="ECO:0000256" key="7">
    <source>
        <dbReference type="SAM" id="MobiDB-lite"/>
    </source>
</evidence>
<feature type="coiled-coil region" evidence="6">
    <location>
        <begin position="1480"/>
        <end position="1528"/>
    </location>
</feature>
<feature type="coiled-coil region" evidence="6">
    <location>
        <begin position="1346"/>
        <end position="1450"/>
    </location>
</feature>
<dbReference type="SUPFAM" id="SSF57997">
    <property type="entry name" value="Tropomyosin"/>
    <property type="match status" value="1"/>
</dbReference>
<accession>A0ABP1C086</accession>
<dbReference type="InterPro" id="IPR027417">
    <property type="entry name" value="P-loop_NTPase"/>
</dbReference>
<gene>
    <name evidence="9" type="ORF">CSSPJE1EN2_LOCUS23487</name>
</gene>
<dbReference type="PRINTS" id="PR00380">
    <property type="entry name" value="KINESINHEAVY"/>
</dbReference>
<evidence type="ECO:0000313" key="9">
    <source>
        <dbReference type="EMBL" id="CAK9882131.1"/>
    </source>
</evidence>
<dbReference type="Proteomes" id="UP001497522">
    <property type="component" value="Chromosome 8"/>
</dbReference>
<name>A0ABP1C086_9BRYO</name>
<dbReference type="SUPFAM" id="SSF52540">
    <property type="entry name" value="P-loop containing nucleoside triphosphate hydrolases"/>
    <property type="match status" value="1"/>
</dbReference>
<reference evidence="9" key="1">
    <citation type="submission" date="2024-03" db="EMBL/GenBank/DDBJ databases">
        <authorList>
            <consortium name="ELIXIR-Norway"/>
            <consortium name="Elixir Norway"/>
        </authorList>
    </citation>
    <scope>NUCLEOTIDE SEQUENCE</scope>
</reference>
<dbReference type="InterPro" id="IPR001752">
    <property type="entry name" value="Kinesin_motor_dom"/>
</dbReference>
<feature type="coiled-coil region" evidence="6">
    <location>
        <begin position="848"/>
        <end position="889"/>
    </location>
</feature>
<feature type="coiled-coil region" evidence="6">
    <location>
        <begin position="583"/>
        <end position="613"/>
    </location>
</feature>
<sequence>MEKISVTVRVRPLSKAEAAKGSPWKLGPNSIALCNASGSSISGQSYTFDRVFGSDATTLEIYEAHTKDIIGSAVQGFNGTVFAYGQTSSGKTYTMRGSPQEPGIIPLAVHEVFRNIQAVETREFLLRVSYMEIYNEEINDLLAPEAQKLQIHENVERGIFVAGLREEIVVSPEQVLELMEFGENHRHVGETNMNVYSSRSHTIFRMVIESRDRSQDDPCGNNSLQVCDAVRVSVLNLVDLAGSERVAKSGAEGARLKEGTHINKSLMTLGTVINKLSEGIQKQGGHVPYRDSKLTRILQPALGGNAKTAIICNVTPALVHTDETKGTLYFASRANRVTNCAQVNEIMTDAALLKRQKKEIEELRTKLQESHSEHWEEEVLHLRNALLKTELDRERMALELQEEKKAQAERERRLREQEQKIENLSTMVINSAVDDRDFDKRSKKNNRRETWCPRIPAEAPDNVEKEISRGPFGASVLPTKRERQLCLPPPFEKLCEEEDTMLSSFKEEEEDGAVETPTMEAFSDSDNTFLEPDLVNVGERRRRASVDKEITLEVSCESSSLLQKQLKLSSWYSSSSALGLLGIACMQEKMIEIEELKKELVNAQMAASKARKLDDNFLQAPEVQRRVRSLDGCEADSSLKQLRAQVRNLEMEKTYMQKELDGLTEEANCHAITAREYLEELQNLELEKISMQQELDSLTDQAKVQSIAAEDSLIMVKKELHDTRKEAAIAQHQLSLALVEIKRLQNENEKALILQTELISSFDELKCEVEAGMSIADSLQSTFAETTQSFAIYQRYLQAQPMNLNFPLDRNKFTALMKEHTALQLALEAVLNQRDTFCKASKSADKELKAFEVEVRKQQGELEQAEAKLESANAKILGATNEVVKLQELLLLRDKEFQVLEHNLKDLEAKAFASTEDVERHSLEQRVKVLEQALQEAATEKAHMIQKGETMQVTIQVLEGERDALIETSKQAQADMDRLQGKRRQELKEAQNKLELAQTDTLAVVEQLRVMDSFLAQKEVESRALQQKFQAVQAENELIRTAMAKSASEWDTAKQMHAEEKLAFNQKEEELVSCLQVVEGKREVLMGKCEQVQTEMKLLYGELDSQGHEVVEANWRELQATTAEKISAKAELEALQEEKLRLQREEDALKATVALAETERMLIKKQNDEAQEELKALDEELARQRWDNEEVVSALEEANSAAAQAALVTKELQLRLSETEDKWQFLEEEIVHLKSEAAAAKADLETRTCELQLVEKNLELARSECSSSRIENEEMGTLLSQKNATIEMLSVDMQNLETQFAAVKQELAVRVHELEESVFKNSEEKLALLKKQELLQSTLSKVEGQRDDLQKSCEVIQHDMNRLAEKMEQQETQLTDRISELVNENSEMEGLKHKLEMQQVELSEFETKLARANLEIDDQEKQLAAVHSILLENSKEQTLLQKNIEQLEAEKVPQLRSDILVLRKELNAAKSAPAALEKERDGLGKELEKLKVKMKDIEAKLKSTLIEKSKVEAEKVNIDRELKQLRQSTALLNKRESIVDKRRESIATGLNKTKAQLSTAEHALQMKTIELEKTSFDLQLLQDTYAKLEFAMSEMECDLTAVKEKLAEAEMAITVLGQEKESAADSMEKVAKELEMALEQQRVTAAELEALQAEHLSLLKELEEAAVKAEDSFQEQMCKLKQALQESTENSLLLEQEVKELSTSLEDQQECQRKLEEAIAFEKEKLESSQVNCKDLEEQIVYANSALKGEHDARMKLSEEVLQLNEMLEQSMAEIARAPCAEHVIALEHKQQELEDYLLKLEADCRNKGQATSLAESQVEKLQLQLRSAIGVKETLLSELDNAGMNIKTLGLEVDELQAQLDKVSSERKSLRLQTAELNLRMEELNKQLQDSMKELKQAQDKGSLLEKENDEYFTQNLKLEVGLDAVRNRMEVFQGRWEDAEVDIIELKEQRQNAESSLAASRLEVVELHVEVEDLRRQCQNCEDELQMVKRNESRPEKELERQKQLAEVISQNETLQLRVRKAEQNNKALREEIRKLQEILKTKEAAIIDLKANLDKLEGQTAKFELELVSEQGEVLSGQKLGATLIPPTTSAMPNKETQMADAPPAVGKSVQELKMQTGRLFKKLQMSRGLGNDLYTSNACEDPPPPSATLQSRPEALTLLVRKKPHTESNTAVAAEARSFSTGDNNLNSLSSGFIARRPVLNPLNQQHQNKGPSAPPIQTMSWEKKPQQPNPPLNSKLPMHPPASASFRSSPPASDKENF</sequence>
<dbReference type="Gene3D" id="3.40.850.10">
    <property type="entry name" value="Kinesin motor domain"/>
    <property type="match status" value="1"/>
</dbReference>
<dbReference type="PANTHER" id="PTHR47968">
    <property type="entry name" value="CENTROMERE PROTEIN E"/>
    <property type="match status" value="1"/>
</dbReference>
<feature type="coiled-coil region" evidence="6">
    <location>
        <begin position="1279"/>
        <end position="1306"/>
    </location>
</feature>
<evidence type="ECO:0000259" key="8">
    <source>
        <dbReference type="PROSITE" id="PS50067"/>
    </source>
</evidence>
<dbReference type="InterPro" id="IPR036961">
    <property type="entry name" value="Kinesin_motor_dom_sf"/>
</dbReference>